<reference evidence="2" key="1">
    <citation type="journal article" date="2021" name="Nat. Microbiol.">
        <title>Cocultivation of an ultrasmall environmental parasitic bacterium with lytic ability against bacteria associated with wastewater foams.</title>
        <authorList>
            <person name="Batinovic S."/>
            <person name="Rose J.J.A."/>
            <person name="Ratcliffe J."/>
            <person name="Seviour R.J."/>
            <person name="Petrovski S."/>
        </authorList>
    </citation>
    <scope>NUCLEOTIDE SEQUENCE</scope>
    <source>
        <strain evidence="2">CON44</strain>
    </source>
</reference>
<organism evidence="2">
    <name type="scientific">Gordonia amarae</name>
    <dbReference type="NCBI Taxonomy" id="36821"/>
    <lineage>
        <taxon>Bacteria</taxon>
        <taxon>Bacillati</taxon>
        <taxon>Actinomycetota</taxon>
        <taxon>Actinomycetes</taxon>
        <taxon>Mycobacteriales</taxon>
        <taxon>Gordoniaceae</taxon>
        <taxon>Gordonia</taxon>
    </lineage>
</organism>
<dbReference type="EMBL" id="CP045810">
    <property type="protein sequence ID" value="QHN39924.1"/>
    <property type="molecule type" value="Genomic_DNA"/>
</dbReference>
<accession>A0A857LMI0</accession>
<evidence type="ECO:0000313" key="2">
    <source>
        <dbReference type="EMBL" id="QHN39924.1"/>
    </source>
</evidence>
<name>A0A857LMI0_9ACTN</name>
<keyword evidence="1" id="KW-0813">Transport</keyword>
<dbReference type="PANTHER" id="PTHR43057">
    <property type="entry name" value="ARSENITE EFFLUX TRANSPORTER"/>
    <property type="match status" value="1"/>
</dbReference>
<dbReference type="InterPro" id="IPR004706">
    <property type="entry name" value="Arsenical-R_Acr3"/>
</dbReference>
<protein>
    <submittedName>
        <fullName evidence="2">Arsenic resistance protein</fullName>
    </submittedName>
</protein>
<dbReference type="Pfam" id="PF13593">
    <property type="entry name" value="SBF_like"/>
    <property type="match status" value="1"/>
</dbReference>
<gene>
    <name evidence="2" type="ORF">GII30_12820</name>
</gene>
<dbReference type="PANTHER" id="PTHR43057:SF1">
    <property type="entry name" value="ARSENICAL-RESISTANCE PROTEIN 3"/>
    <property type="match status" value="1"/>
</dbReference>
<dbReference type="RefSeq" id="WP_005181374.1">
    <property type="nucleotide sequence ID" value="NZ_CP045804.1"/>
</dbReference>
<dbReference type="GO" id="GO:0005886">
    <property type="term" value="C:plasma membrane"/>
    <property type="evidence" value="ECO:0007669"/>
    <property type="project" value="TreeGrafter"/>
</dbReference>
<proteinExistence type="predicted"/>
<dbReference type="GO" id="GO:0015104">
    <property type="term" value="F:antimonite transmembrane transporter activity"/>
    <property type="evidence" value="ECO:0007669"/>
    <property type="project" value="TreeGrafter"/>
</dbReference>
<dbReference type="InterPro" id="IPR038770">
    <property type="entry name" value="Na+/solute_symporter_sf"/>
</dbReference>
<dbReference type="InterPro" id="IPR016833">
    <property type="entry name" value="Put_Na-Bile_cotransptr"/>
</dbReference>
<sequence length="326" mass="34608">MARNIVDAMDRHQVPIYIVAILIGALAGWLLPGATSPLSTAMNPALAALLYVTFLQVPIASLTEAVRDIRFVSALLVANFVVVPLLVAALLPLLPDADAVRIGVLLVLLCPCVDYVVVFTGLAGGDAARLVAGTPLLLLVQMALLPLYLRIFMGENIGDVLDVHPFIEAFVIIIVIPLLLAWLTQWAVAADERRPTPRGLHRWPGFAATTMVPLMVLVLLVVTASQVPHIDGRAGDVARVVPVYVVFLAAMILLGAAVARLWRLPAPRARAVAFSAATRNSLVVMPLAIALPDGMEIAPAVIVTQTLVEVIGMAICVRAVPALIKA</sequence>
<dbReference type="AlphaFoldDB" id="A0A857LMI0"/>
<dbReference type="Gene3D" id="1.20.1530.20">
    <property type="match status" value="1"/>
</dbReference>
<dbReference type="GO" id="GO:0015105">
    <property type="term" value="F:arsenite transmembrane transporter activity"/>
    <property type="evidence" value="ECO:0007669"/>
    <property type="project" value="TreeGrafter"/>
</dbReference>
<dbReference type="GO" id="GO:0015297">
    <property type="term" value="F:antiporter activity"/>
    <property type="evidence" value="ECO:0007669"/>
    <property type="project" value="InterPro"/>
</dbReference>
<evidence type="ECO:0000256" key="1">
    <source>
        <dbReference type="ARBA" id="ARBA00022448"/>
    </source>
</evidence>